<comment type="caution">
    <text evidence="1">The sequence shown here is derived from an EMBL/GenBank/DDBJ whole genome shotgun (WGS) entry which is preliminary data.</text>
</comment>
<evidence type="ECO:0000313" key="1">
    <source>
        <dbReference type="EMBL" id="KHN72682.1"/>
    </source>
</evidence>
<dbReference type="AlphaFoldDB" id="A0A0B2UUD1"/>
<proteinExistence type="predicted"/>
<protein>
    <submittedName>
        <fullName evidence="1">Uncharacterized protein</fullName>
    </submittedName>
</protein>
<name>A0A0B2UUD1_TOXCA</name>
<organism evidence="1 2">
    <name type="scientific">Toxocara canis</name>
    <name type="common">Canine roundworm</name>
    <dbReference type="NCBI Taxonomy" id="6265"/>
    <lineage>
        <taxon>Eukaryota</taxon>
        <taxon>Metazoa</taxon>
        <taxon>Ecdysozoa</taxon>
        <taxon>Nematoda</taxon>
        <taxon>Chromadorea</taxon>
        <taxon>Rhabditida</taxon>
        <taxon>Spirurina</taxon>
        <taxon>Ascaridomorpha</taxon>
        <taxon>Ascaridoidea</taxon>
        <taxon>Toxocaridae</taxon>
        <taxon>Toxocara</taxon>
    </lineage>
</organism>
<sequence>VPKAARLGCARPSCPVHKTTCYLSCCTFCFRFHYLHLRRGCNSKQFQWRKLETVKGAIIVCNLQSGCSAFYIPEVMDQVRMPAKTASKSGVLVTLPITSDAFINRLIIEAMRSFA</sequence>
<gene>
    <name evidence="1" type="ORF">Tcan_00114</name>
</gene>
<feature type="non-terminal residue" evidence="1">
    <location>
        <position position="1"/>
    </location>
</feature>
<reference evidence="1 2" key="1">
    <citation type="submission" date="2014-11" db="EMBL/GenBank/DDBJ databases">
        <title>Genetic blueprint of the zoonotic pathogen Toxocara canis.</title>
        <authorList>
            <person name="Zhu X.-Q."/>
            <person name="Korhonen P.K."/>
            <person name="Cai H."/>
            <person name="Young N.D."/>
            <person name="Nejsum P."/>
            <person name="von Samson-Himmelstjerna G."/>
            <person name="Boag P.R."/>
            <person name="Tan P."/>
            <person name="Li Q."/>
            <person name="Min J."/>
            <person name="Yang Y."/>
            <person name="Wang X."/>
            <person name="Fang X."/>
            <person name="Hall R.S."/>
            <person name="Hofmann A."/>
            <person name="Sternberg P.W."/>
            <person name="Jex A.R."/>
            <person name="Gasser R.B."/>
        </authorList>
    </citation>
    <scope>NUCLEOTIDE SEQUENCE [LARGE SCALE GENOMIC DNA]</scope>
    <source>
        <strain evidence="1">PN_DK_2014</strain>
    </source>
</reference>
<accession>A0A0B2UUD1</accession>
<dbReference type="EMBL" id="JPKZ01003225">
    <property type="protein sequence ID" value="KHN72682.1"/>
    <property type="molecule type" value="Genomic_DNA"/>
</dbReference>
<keyword evidence="2" id="KW-1185">Reference proteome</keyword>
<dbReference type="Proteomes" id="UP000031036">
    <property type="component" value="Unassembled WGS sequence"/>
</dbReference>
<evidence type="ECO:0000313" key="2">
    <source>
        <dbReference type="Proteomes" id="UP000031036"/>
    </source>
</evidence>